<dbReference type="SUPFAM" id="SSF48452">
    <property type="entry name" value="TPR-like"/>
    <property type="match status" value="1"/>
</dbReference>
<dbReference type="InterPro" id="IPR011990">
    <property type="entry name" value="TPR-like_helical_dom_sf"/>
</dbReference>
<protein>
    <recommendedName>
        <fullName evidence="3">Tetratricopeptide repeat-containing protein</fullName>
    </recommendedName>
</protein>
<evidence type="ECO:0008006" key="3">
    <source>
        <dbReference type="Google" id="ProtNLM"/>
    </source>
</evidence>
<name>A0ABV8BUA6_9PSEU</name>
<comment type="caution">
    <text evidence="1">The sequence shown here is derived from an EMBL/GenBank/DDBJ whole genome shotgun (WGS) entry which is preliminary data.</text>
</comment>
<dbReference type="Proteomes" id="UP001595690">
    <property type="component" value="Unassembled WGS sequence"/>
</dbReference>
<accession>A0ABV8BUA6</accession>
<organism evidence="1 2">
    <name type="scientific">Lentzea rhizosphaerae</name>
    <dbReference type="NCBI Taxonomy" id="2041025"/>
    <lineage>
        <taxon>Bacteria</taxon>
        <taxon>Bacillati</taxon>
        <taxon>Actinomycetota</taxon>
        <taxon>Actinomycetes</taxon>
        <taxon>Pseudonocardiales</taxon>
        <taxon>Pseudonocardiaceae</taxon>
        <taxon>Lentzea</taxon>
    </lineage>
</organism>
<keyword evidence="2" id="KW-1185">Reference proteome</keyword>
<sequence>MSDEDDRELTWTRLRTGHLRELVAVRGAEEDYIALVRAVLAAGAPLDEAYELLREAEQRHQRSVTVLEHLAMITAQTGRDAELDRVIRTLEGIDPTSRVLRIFDEVTPESGREWAENADATQRRLLDAAGSEDEQEAEAAVRELAQWARSFPANSTYAVNHGFGLVMRGRYDEARQVARDTRGIEDGSFADAFNLGQILCMTDAREEGLELLREAARRAASDDEREIVAEALAQAGDR</sequence>
<dbReference type="RefSeq" id="WP_382372924.1">
    <property type="nucleotide sequence ID" value="NZ_JBHRZI010000012.1"/>
</dbReference>
<evidence type="ECO:0000313" key="1">
    <source>
        <dbReference type="EMBL" id="MFC3892875.1"/>
    </source>
</evidence>
<reference evidence="2" key="1">
    <citation type="journal article" date="2019" name="Int. J. Syst. Evol. Microbiol.">
        <title>The Global Catalogue of Microorganisms (GCM) 10K type strain sequencing project: providing services to taxonomists for standard genome sequencing and annotation.</title>
        <authorList>
            <consortium name="The Broad Institute Genomics Platform"/>
            <consortium name="The Broad Institute Genome Sequencing Center for Infectious Disease"/>
            <person name="Wu L."/>
            <person name="Ma J."/>
        </authorList>
    </citation>
    <scope>NUCLEOTIDE SEQUENCE [LARGE SCALE GENOMIC DNA]</scope>
    <source>
        <strain evidence="2">CGMCC 4.7405</strain>
    </source>
</reference>
<dbReference type="EMBL" id="JBHRZI010000012">
    <property type="protein sequence ID" value="MFC3892875.1"/>
    <property type="molecule type" value="Genomic_DNA"/>
</dbReference>
<proteinExistence type="predicted"/>
<dbReference type="Gene3D" id="1.25.40.10">
    <property type="entry name" value="Tetratricopeptide repeat domain"/>
    <property type="match status" value="1"/>
</dbReference>
<evidence type="ECO:0000313" key="2">
    <source>
        <dbReference type="Proteomes" id="UP001595690"/>
    </source>
</evidence>
<gene>
    <name evidence="1" type="ORF">ACFOWZ_15470</name>
</gene>